<feature type="compositionally biased region" description="Low complexity" evidence="1">
    <location>
        <begin position="63"/>
        <end position="93"/>
    </location>
</feature>
<feature type="compositionally biased region" description="Polar residues" evidence="1">
    <location>
        <begin position="98"/>
        <end position="121"/>
    </location>
</feature>
<feature type="domain" description="SPOR" evidence="3">
    <location>
        <begin position="157"/>
        <end position="231"/>
    </location>
</feature>
<dbReference type="GO" id="GO:0042834">
    <property type="term" value="F:peptidoglycan binding"/>
    <property type="evidence" value="ECO:0007669"/>
    <property type="project" value="InterPro"/>
</dbReference>
<feature type="region of interest" description="Disordered" evidence="1">
    <location>
        <begin position="63"/>
        <end position="154"/>
    </location>
</feature>
<feature type="transmembrane region" description="Helical" evidence="2">
    <location>
        <begin position="24"/>
        <end position="48"/>
    </location>
</feature>
<keyword evidence="2" id="KW-1133">Transmembrane helix</keyword>
<dbReference type="SUPFAM" id="SSF110997">
    <property type="entry name" value="Sporulation related repeat"/>
    <property type="match status" value="1"/>
</dbReference>
<organism evidence="4">
    <name type="scientific">Tunturiibacter gelidiferens</name>
    <dbReference type="NCBI Taxonomy" id="3069689"/>
    <lineage>
        <taxon>Bacteria</taxon>
        <taxon>Pseudomonadati</taxon>
        <taxon>Acidobacteriota</taxon>
        <taxon>Terriglobia</taxon>
        <taxon>Terriglobales</taxon>
        <taxon>Acidobacteriaceae</taxon>
        <taxon>Tunturiibacter</taxon>
    </lineage>
</organism>
<proteinExistence type="predicted"/>
<gene>
    <name evidence="4" type="ORF">RBB81_22155</name>
</gene>
<dbReference type="InterPro" id="IPR036680">
    <property type="entry name" value="SPOR-like_sf"/>
</dbReference>
<dbReference type="AlphaFoldDB" id="A0AAU7Z083"/>
<keyword evidence="2" id="KW-0812">Transmembrane</keyword>
<evidence type="ECO:0000313" key="4">
    <source>
        <dbReference type="EMBL" id="XCB22245.1"/>
    </source>
</evidence>
<dbReference type="Gene3D" id="3.30.70.1070">
    <property type="entry name" value="Sporulation related repeat"/>
    <property type="match status" value="1"/>
</dbReference>
<protein>
    <submittedName>
        <fullName evidence="4">SPOR domain-containing protein</fullName>
    </submittedName>
</protein>
<dbReference type="InterPro" id="IPR007730">
    <property type="entry name" value="SPOR-like_dom"/>
</dbReference>
<sequence>MNSRYQTDDDLQDLHDSRGQDREISLGATTILGIFFVLALLCAVFFGFGYSLGRRSAPPVVSAAETTTTSSESSASKPAPGSPAAHTAPSSPAIQADDASQTPSLSDAPTNASTEPSQPSPAITKVKAVAADFRPDTRPESATKPTTRPVSLAPTVPAAPGVAIVQVAAVSHQEDADVLVNALKHRGYNVAIHKEPQDKLLHVQIGPFPTKKDADAMRQRLQTDGYNAIVK</sequence>
<dbReference type="Pfam" id="PF05036">
    <property type="entry name" value="SPOR"/>
    <property type="match status" value="1"/>
</dbReference>
<keyword evidence="2" id="KW-0472">Membrane</keyword>
<reference evidence="4" key="1">
    <citation type="submission" date="2023-08" db="EMBL/GenBank/DDBJ databases">
        <authorList>
            <person name="Messyasz A."/>
            <person name="Mannisto M.K."/>
            <person name="Kerkhof L.J."/>
            <person name="Haggblom M."/>
        </authorList>
    </citation>
    <scope>NUCLEOTIDE SEQUENCE</scope>
    <source>
        <strain evidence="4">M8UP39</strain>
    </source>
</reference>
<evidence type="ECO:0000259" key="3">
    <source>
        <dbReference type="PROSITE" id="PS51724"/>
    </source>
</evidence>
<dbReference type="KEGG" id="tgi:RBB81_22155"/>
<accession>A0AAU7Z083</accession>
<dbReference type="PROSITE" id="PS51724">
    <property type="entry name" value="SPOR"/>
    <property type="match status" value="1"/>
</dbReference>
<reference evidence="4" key="2">
    <citation type="journal article" date="2024" name="Environ. Microbiol.">
        <title>Genome analysis and description of Tunturibacter gen. nov. expands the diversity of Terriglobia in tundra soils.</title>
        <authorList>
            <person name="Messyasz A."/>
            <person name="Mannisto M.K."/>
            <person name="Kerkhof L.J."/>
            <person name="Haggblom M.M."/>
        </authorList>
    </citation>
    <scope>NUCLEOTIDE SEQUENCE</scope>
    <source>
        <strain evidence="4">M8UP39</strain>
    </source>
</reference>
<dbReference type="EMBL" id="CP132938">
    <property type="protein sequence ID" value="XCB22245.1"/>
    <property type="molecule type" value="Genomic_DNA"/>
</dbReference>
<evidence type="ECO:0000256" key="1">
    <source>
        <dbReference type="SAM" id="MobiDB-lite"/>
    </source>
</evidence>
<dbReference type="RefSeq" id="WP_353072212.1">
    <property type="nucleotide sequence ID" value="NZ_CP132938.1"/>
</dbReference>
<name>A0AAU7Z083_9BACT</name>
<evidence type="ECO:0000256" key="2">
    <source>
        <dbReference type="SAM" id="Phobius"/>
    </source>
</evidence>